<evidence type="ECO:0000313" key="4">
    <source>
        <dbReference type="Proteomes" id="UP000625711"/>
    </source>
</evidence>
<dbReference type="AlphaFoldDB" id="A0A834IQN5"/>
<feature type="signal peptide" evidence="2">
    <location>
        <begin position="1"/>
        <end position="19"/>
    </location>
</feature>
<evidence type="ECO:0000256" key="2">
    <source>
        <dbReference type="SAM" id="SignalP"/>
    </source>
</evidence>
<keyword evidence="4" id="KW-1185">Reference proteome</keyword>
<reference evidence="3" key="1">
    <citation type="submission" date="2020-08" db="EMBL/GenBank/DDBJ databases">
        <title>Genome sequencing and assembly of the red palm weevil Rhynchophorus ferrugineus.</title>
        <authorList>
            <person name="Dias G.B."/>
            <person name="Bergman C.M."/>
            <person name="Manee M."/>
        </authorList>
    </citation>
    <scope>NUCLEOTIDE SEQUENCE</scope>
    <source>
        <strain evidence="3">AA-2017</strain>
        <tissue evidence="3">Whole larva</tissue>
    </source>
</reference>
<gene>
    <name evidence="3" type="ORF">GWI33_022058</name>
</gene>
<name>A0A834IQN5_RHYFE</name>
<evidence type="ECO:0000313" key="3">
    <source>
        <dbReference type="EMBL" id="KAF7284464.1"/>
    </source>
</evidence>
<feature type="compositionally biased region" description="Basic and acidic residues" evidence="1">
    <location>
        <begin position="64"/>
        <end position="73"/>
    </location>
</feature>
<keyword evidence="2" id="KW-0732">Signal</keyword>
<feature type="region of interest" description="Disordered" evidence="1">
    <location>
        <begin position="22"/>
        <end position="73"/>
    </location>
</feature>
<protein>
    <submittedName>
        <fullName evidence="3">Uncharacterized protein</fullName>
    </submittedName>
</protein>
<proteinExistence type="predicted"/>
<sequence>MKLWFFFILVLLALQGILGFPSKSTGGSKGGSSSSGGGKGGSSGGKGGKGGVGGAADKGGLGPGDRDGNTRIA</sequence>
<evidence type="ECO:0000256" key="1">
    <source>
        <dbReference type="SAM" id="MobiDB-lite"/>
    </source>
</evidence>
<feature type="compositionally biased region" description="Gly residues" evidence="1">
    <location>
        <begin position="27"/>
        <end position="63"/>
    </location>
</feature>
<organism evidence="3 4">
    <name type="scientific">Rhynchophorus ferrugineus</name>
    <name type="common">Red palm weevil</name>
    <name type="synonym">Curculio ferrugineus</name>
    <dbReference type="NCBI Taxonomy" id="354439"/>
    <lineage>
        <taxon>Eukaryota</taxon>
        <taxon>Metazoa</taxon>
        <taxon>Ecdysozoa</taxon>
        <taxon>Arthropoda</taxon>
        <taxon>Hexapoda</taxon>
        <taxon>Insecta</taxon>
        <taxon>Pterygota</taxon>
        <taxon>Neoptera</taxon>
        <taxon>Endopterygota</taxon>
        <taxon>Coleoptera</taxon>
        <taxon>Polyphaga</taxon>
        <taxon>Cucujiformia</taxon>
        <taxon>Curculionidae</taxon>
        <taxon>Dryophthorinae</taxon>
        <taxon>Rhynchophorus</taxon>
    </lineage>
</organism>
<dbReference type="Proteomes" id="UP000625711">
    <property type="component" value="Unassembled WGS sequence"/>
</dbReference>
<accession>A0A834IQN5</accession>
<feature type="chain" id="PRO_5032759770" evidence="2">
    <location>
        <begin position="20"/>
        <end position="73"/>
    </location>
</feature>
<dbReference type="EMBL" id="JAACXV010000077">
    <property type="protein sequence ID" value="KAF7284464.1"/>
    <property type="molecule type" value="Genomic_DNA"/>
</dbReference>
<comment type="caution">
    <text evidence="3">The sequence shown here is derived from an EMBL/GenBank/DDBJ whole genome shotgun (WGS) entry which is preliminary data.</text>
</comment>